<reference evidence="14 15" key="1">
    <citation type="submission" date="2020-06" db="EMBL/GenBank/DDBJ databases">
        <title>Dyadobacter sandarakinus sp. nov., isolated from the soil of the Arctic Yellow River Station.</title>
        <authorList>
            <person name="Zhang Y."/>
            <person name="Peng F."/>
        </authorList>
    </citation>
    <scope>NUCLEOTIDE SEQUENCE [LARGE SCALE GENOMIC DNA]</scope>
    <source>
        <strain evidence="14 15">Q3-56</strain>
    </source>
</reference>
<keyword evidence="6 14" id="KW-0560">Oxidoreductase</keyword>
<dbReference type="RefSeq" id="WP_204659716.1">
    <property type="nucleotide sequence ID" value="NZ_CP056775.1"/>
</dbReference>
<sequence>MSLNVGDIAPDFTTTDQDGNEVKLSAFKGEKVILYFYPKDDTPGCTAQACNLRDNYDLLLSKGYKVLGVSADDHKSHIKFRKKYNLPFPLLIDTDHQIVEAYGVWTEKTTFGHKYMGIIRTTFVISGEGMIEEIIQKVDTEHHTDQIVSKSE</sequence>
<evidence type="ECO:0000256" key="11">
    <source>
        <dbReference type="ARBA" id="ARBA00042639"/>
    </source>
</evidence>
<dbReference type="Proteomes" id="UP000612680">
    <property type="component" value="Chromosome"/>
</dbReference>
<comment type="catalytic activity">
    <reaction evidence="12">
        <text>a hydroperoxide + [thioredoxin]-dithiol = an alcohol + [thioredoxin]-disulfide + H2O</text>
        <dbReference type="Rhea" id="RHEA:62620"/>
        <dbReference type="Rhea" id="RHEA-COMP:10698"/>
        <dbReference type="Rhea" id="RHEA-COMP:10700"/>
        <dbReference type="ChEBI" id="CHEBI:15377"/>
        <dbReference type="ChEBI" id="CHEBI:29950"/>
        <dbReference type="ChEBI" id="CHEBI:30879"/>
        <dbReference type="ChEBI" id="CHEBI:35924"/>
        <dbReference type="ChEBI" id="CHEBI:50058"/>
        <dbReference type="EC" id="1.11.1.24"/>
    </reaction>
</comment>
<evidence type="ECO:0000256" key="5">
    <source>
        <dbReference type="ARBA" id="ARBA00022862"/>
    </source>
</evidence>
<keyword evidence="8" id="KW-0676">Redox-active center</keyword>
<dbReference type="CDD" id="cd03017">
    <property type="entry name" value="PRX_BCP"/>
    <property type="match status" value="1"/>
</dbReference>
<evidence type="ECO:0000256" key="8">
    <source>
        <dbReference type="ARBA" id="ARBA00023284"/>
    </source>
</evidence>
<keyword evidence="4 14" id="KW-0575">Peroxidase</keyword>
<dbReference type="Gene3D" id="3.40.30.10">
    <property type="entry name" value="Glutaredoxin"/>
    <property type="match status" value="1"/>
</dbReference>
<dbReference type="EMBL" id="CP056775">
    <property type="protein sequence ID" value="QRR03591.1"/>
    <property type="molecule type" value="Genomic_DNA"/>
</dbReference>
<gene>
    <name evidence="14" type="primary">bcp</name>
    <name evidence="14" type="ORF">HWI92_23075</name>
</gene>
<evidence type="ECO:0000256" key="7">
    <source>
        <dbReference type="ARBA" id="ARBA00023157"/>
    </source>
</evidence>
<evidence type="ECO:0000256" key="6">
    <source>
        <dbReference type="ARBA" id="ARBA00023002"/>
    </source>
</evidence>
<evidence type="ECO:0000256" key="10">
    <source>
        <dbReference type="ARBA" id="ARBA00038489"/>
    </source>
</evidence>
<dbReference type="PANTHER" id="PTHR42801">
    <property type="entry name" value="THIOREDOXIN-DEPENDENT PEROXIDE REDUCTASE"/>
    <property type="match status" value="1"/>
</dbReference>
<organism evidence="14 15">
    <name type="scientific">Dyadobacter sandarakinus</name>
    <dbReference type="NCBI Taxonomy" id="2747268"/>
    <lineage>
        <taxon>Bacteria</taxon>
        <taxon>Pseudomonadati</taxon>
        <taxon>Bacteroidota</taxon>
        <taxon>Cytophagia</taxon>
        <taxon>Cytophagales</taxon>
        <taxon>Spirosomataceae</taxon>
        <taxon>Dyadobacter</taxon>
    </lineage>
</organism>
<dbReference type="EC" id="1.11.1.24" evidence="3"/>
<evidence type="ECO:0000256" key="4">
    <source>
        <dbReference type="ARBA" id="ARBA00022559"/>
    </source>
</evidence>
<dbReference type="InterPro" id="IPR036249">
    <property type="entry name" value="Thioredoxin-like_sf"/>
</dbReference>
<proteinExistence type="inferred from homology"/>
<name>A0ABX7IFH0_9BACT</name>
<accession>A0ABX7IFH0</accession>
<comment type="similarity">
    <text evidence="10">Belongs to the peroxiredoxin family. BCP/PrxQ subfamily.</text>
</comment>
<evidence type="ECO:0000313" key="15">
    <source>
        <dbReference type="Proteomes" id="UP000612680"/>
    </source>
</evidence>
<evidence type="ECO:0000256" key="1">
    <source>
        <dbReference type="ARBA" id="ARBA00003330"/>
    </source>
</evidence>
<evidence type="ECO:0000256" key="3">
    <source>
        <dbReference type="ARBA" id="ARBA00013017"/>
    </source>
</evidence>
<protein>
    <recommendedName>
        <fullName evidence="3">thioredoxin-dependent peroxiredoxin</fullName>
        <ecNumber evidence="3">1.11.1.24</ecNumber>
    </recommendedName>
    <alternativeName>
        <fullName evidence="9">Thioredoxin peroxidase</fullName>
    </alternativeName>
    <alternativeName>
        <fullName evidence="11">Thioredoxin-dependent peroxiredoxin Bcp</fullName>
    </alternativeName>
</protein>
<dbReference type="Pfam" id="PF00578">
    <property type="entry name" value="AhpC-TSA"/>
    <property type="match status" value="1"/>
</dbReference>
<evidence type="ECO:0000256" key="9">
    <source>
        <dbReference type="ARBA" id="ARBA00032824"/>
    </source>
</evidence>
<keyword evidence="15" id="KW-1185">Reference proteome</keyword>
<keyword evidence="5" id="KW-0049">Antioxidant</keyword>
<dbReference type="InterPro" id="IPR000866">
    <property type="entry name" value="AhpC/TSA"/>
</dbReference>
<dbReference type="SUPFAM" id="SSF52833">
    <property type="entry name" value="Thioredoxin-like"/>
    <property type="match status" value="1"/>
</dbReference>
<evidence type="ECO:0000313" key="14">
    <source>
        <dbReference type="EMBL" id="QRR03591.1"/>
    </source>
</evidence>
<evidence type="ECO:0000256" key="12">
    <source>
        <dbReference type="ARBA" id="ARBA00049091"/>
    </source>
</evidence>
<evidence type="ECO:0000256" key="2">
    <source>
        <dbReference type="ARBA" id="ARBA00011245"/>
    </source>
</evidence>
<feature type="domain" description="Thioredoxin" evidence="13">
    <location>
        <begin position="3"/>
        <end position="143"/>
    </location>
</feature>
<comment type="function">
    <text evidence="1">Thiol-specific peroxidase that catalyzes the reduction of hydrogen peroxide and organic hydroperoxides to water and alcohols, respectively. Plays a role in cell protection against oxidative stress by detoxifying peroxides and as sensor of hydrogen peroxide-mediated signaling events.</text>
</comment>
<dbReference type="InterPro" id="IPR013766">
    <property type="entry name" value="Thioredoxin_domain"/>
</dbReference>
<dbReference type="PROSITE" id="PS51352">
    <property type="entry name" value="THIOREDOXIN_2"/>
    <property type="match status" value="1"/>
</dbReference>
<dbReference type="PIRSF" id="PIRSF000239">
    <property type="entry name" value="AHPC"/>
    <property type="match status" value="1"/>
</dbReference>
<keyword evidence="7" id="KW-1015">Disulfide bond</keyword>
<dbReference type="GO" id="GO:0140824">
    <property type="term" value="F:thioredoxin-dependent peroxiredoxin activity"/>
    <property type="evidence" value="ECO:0007669"/>
    <property type="project" value="UniProtKB-EC"/>
</dbReference>
<comment type="subunit">
    <text evidence="2">Monomer.</text>
</comment>
<evidence type="ECO:0000259" key="13">
    <source>
        <dbReference type="PROSITE" id="PS51352"/>
    </source>
</evidence>
<dbReference type="InterPro" id="IPR024706">
    <property type="entry name" value="Peroxiredoxin_AhpC-typ"/>
</dbReference>
<dbReference type="NCBIfam" id="NF006960">
    <property type="entry name" value="PRK09437.1"/>
    <property type="match status" value="1"/>
</dbReference>
<dbReference type="PANTHER" id="PTHR42801:SF4">
    <property type="entry name" value="AHPC_TSA FAMILY PROTEIN"/>
    <property type="match status" value="1"/>
</dbReference>
<dbReference type="InterPro" id="IPR050924">
    <property type="entry name" value="Peroxiredoxin_BCP/PrxQ"/>
</dbReference>